<name>Q7UYM4_RHOBA</name>
<evidence type="ECO:0000313" key="2">
    <source>
        <dbReference type="EMBL" id="CAD71618.1"/>
    </source>
</evidence>
<feature type="domain" description="DUF58" evidence="1">
    <location>
        <begin position="113"/>
        <end position="316"/>
    </location>
</feature>
<dbReference type="PANTHER" id="PTHR33608">
    <property type="entry name" value="BLL2464 PROTEIN"/>
    <property type="match status" value="1"/>
</dbReference>
<reference evidence="2 3" key="1">
    <citation type="journal article" date="2003" name="Proc. Natl. Acad. Sci. U.S.A.">
        <title>Complete genome sequence of the marine planctomycete Pirellula sp. strain 1.</title>
        <authorList>
            <person name="Gloeckner F.O."/>
            <person name="Kube M."/>
            <person name="Bauer M."/>
            <person name="Teeling H."/>
            <person name="Lombardot T."/>
            <person name="Ludwig W."/>
            <person name="Gade D."/>
            <person name="Beck A."/>
            <person name="Borzym K."/>
            <person name="Heitmann K."/>
            <person name="Rabus R."/>
            <person name="Schlesner H."/>
            <person name="Amann R."/>
            <person name="Reinhardt R."/>
        </authorList>
    </citation>
    <scope>NUCLEOTIDE SEQUENCE [LARGE SCALE GENOMIC DNA]</scope>
    <source>
        <strain evidence="3">DSM 10527 / NCIMB 13988 / SH1</strain>
    </source>
</reference>
<dbReference type="HOGENOM" id="CLU_054927_3_1_0"/>
<gene>
    <name evidence="2" type="ordered locus">RB498</name>
</gene>
<organism evidence="2 3">
    <name type="scientific">Rhodopirellula baltica (strain DSM 10527 / NCIMB 13988 / SH1)</name>
    <dbReference type="NCBI Taxonomy" id="243090"/>
    <lineage>
        <taxon>Bacteria</taxon>
        <taxon>Pseudomonadati</taxon>
        <taxon>Planctomycetota</taxon>
        <taxon>Planctomycetia</taxon>
        <taxon>Pirellulales</taxon>
        <taxon>Pirellulaceae</taxon>
        <taxon>Rhodopirellula</taxon>
    </lineage>
</organism>
<dbReference type="AlphaFoldDB" id="Q7UYM4"/>
<dbReference type="Gene3D" id="3.40.50.410">
    <property type="entry name" value="von Willebrand factor, type A domain"/>
    <property type="match status" value="1"/>
</dbReference>
<proteinExistence type="predicted"/>
<dbReference type="EnsemblBacteria" id="CAD71618">
    <property type="protein sequence ID" value="CAD71618"/>
    <property type="gene ID" value="RB498"/>
</dbReference>
<dbReference type="STRING" id="243090.RB498"/>
<evidence type="ECO:0000313" key="3">
    <source>
        <dbReference type="Proteomes" id="UP000001025"/>
    </source>
</evidence>
<evidence type="ECO:0000259" key="1">
    <source>
        <dbReference type="Pfam" id="PF01882"/>
    </source>
</evidence>
<dbReference type="SUPFAM" id="SSF53300">
    <property type="entry name" value="vWA-like"/>
    <property type="match status" value="1"/>
</dbReference>
<dbReference type="InParanoid" id="Q7UYM4"/>
<protein>
    <recommendedName>
        <fullName evidence="1">DUF58 domain-containing protein</fullName>
    </recommendedName>
</protein>
<dbReference type="Proteomes" id="UP000001025">
    <property type="component" value="Chromosome"/>
</dbReference>
<dbReference type="InterPro" id="IPR036465">
    <property type="entry name" value="vWFA_dom_sf"/>
</dbReference>
<dbReference type="KEGG" id="rba:RB498"/>
<dbReference type="PATRIC" id="fig|243090.15.peg.251"/>
<dbReference type="OrthoDB" id="9780819at2"/>
<keyword evidence="3" id="KW-1185">Reference proteome</keyword>
<dbReference type="EMBL" id="BX294133">
    <property type="protein sequence ID" value="CAD71618.1"/>
    <property type="molecule type" value="Genomic_DNA"/>
</dbReference>
<dbReference type="InterPro" id="IPR002881">
    <property type="entry name" value="DUF58"/>
</dbReference>
<dbReference type="PANTHER" id="PTHR33608:SF7">
    <property type="entry name" value="DUF58 DOMAIN-CONTAINING PROTEIN"/>
    <property type="match status" value="1"/>
</dbReference>
<dbReference type="Pfam" id="PF01882">
    <property type="entry name" value="DUF58"/>
    <property type="match status" value="1"/>
</dbReference>
<dbReference type="eggNOG" id="COG1721">
    <property type="taxonomic scope" value="Bacteria"/>
</dbReference>
<sequence>MAKRHCSHVQPGRTLKQLAWFCPITPAYLFASPSVFPTNDRHRFMLGLFRRQSKFDAHAPTKKSGAGASDLVDPVVMDQIGHLELLSRTVVDGLLAGKHRSTTKGGCCEFAQHRQYAPGDEIRQIDWQVYARNDRYFVRQFEEETNLHAMLAVDSSGSMNFGLSTISKLDYARRAAACLARLLLHQRDSVGLTVLHESNSRFIPAKQHAAHLRTLMAALQSADASGEGNLSHQVQHCVARQRRRGLLVLLSDCFGDLDELATALRIARARGHDVVVMHILAPEELTFNFRRWSAFQSLEIASQRLHLDPPAVRDQYLQRMRTFLADLEEMVVGLGGDYVRMTTATDLADTLGWFLRNRMARRGLATNRGAVGR</sequence>
<accession>Q7UYM4</accession>